<dbReference type="Gene3D" id="3.30.420.10">
    <property type="entry name" value="Ribonuclease H-like superfamily/Ribonuclease H"/>
    <property type="match status" value="2"/>
</dbReference>
<evidence type="ECO:0000259" key="2">
    <source>
        <dbReference type="PROSITE" id="PS50994"/>
    </source>
</evidence>
<dbReference type="PANTHER" id="PTHR48475">
    <property type="entry name" value="RIBONUCLEASE H"/>
    <property type="match status" value="1"/>
</dbReference>
<dbReference type="SUPFAM" id="SSF53098">
    <property type="entry name" value="Ribonuclease H-like"/>
    <property type="match status" value="2"/>
</dbReference>
<dbReference type="AlphaFoldDB" id="A0A1S3TAM7"/>
<dbReference type="GO" id="GO:0004523">
    <property type="term" value="F:RNA-DNA hybrid ribonuclease activity"/>
    <property type="evidence" value="ECO:0007669"/>
    <property type="project" value="InterPro"/>
</dbReference>
<sequence length="631" mass="72090">MKKEASDKWDDDYENAFEDVKSILMNPPVMSRPTRGEELQIYLGVSDSAVSAILFQEKPTLKLIYFVSRTLQDTERRYQQVEKVALALLTVARRLRPYFQSHQIVVRMDHPISKILRKPDLAEHMVGCSVELSEFGIRYESRGSIKGQHLADFTAELPLPEGEEWNLYVDGASERRVSGAGIVLEGPNGFLIEHSLVFKFKISNNQAEYEALVAGLDLARDMGARRLTCRTDSQLVVGQMNGKFQVKEEQLLKYYHKASALAHSFEKITVQHIPRELNTRADMLSKLSSGKEKGQLTTIIRQVLLQPSVECQAITTDDAEDWRREIVGLMKKQDEGAPLTMKEAKKIVCFLLIGNDLYRRGFSSPLLKCLNKTEAEYVMDELHNGICGFHTGGRMLKARILRAGYYWSMMERDSTSFVKKFLGCRAHANDHHAPPHNLNSMVAPWPFARWGMDIVGPFPPGPAQKKFLLVVVDYFTKWVEVEPLATITATEVQKFCWKMICRFGLSKTIVTDNGRQFIDKKFEQFLQRLGIKHSTSSVEHPQTNGQAEAMNKAIVAELKRRLGEKKGAWVEELPVELGEPSLRRSLEDLHLNDREMRVELDTLEERREKAVLHAEACRRMVEHIYNTKVRP</sequence>
<dbReference type="GeneID" id="106753513"/>
<dbReference type="SUPFAM" id="SSF56672">
    <property type="entry name" value="DNA/RNA polymerases"/>
    <property type="match status" value="1"/>
</dbReference>
<dbReference type="Pfam" id="PF17919">
    <property type="entry name" value="RT_RNaseH_2"/>
    <property type="match status" value="1"/>
</dbReference>
<dbReference type="RefSeq" id="XP_014490819.1">
    <property type="nucleotide sequence ID" value="XM_014635333.1"/>
</dbReference>
<dbReference type="InterPro" id="IPR001584">
    <property type="entry name" value="Integrase_cat-core"/>
</dbReference>
<dbReference type="InterPro" id="IPR043502">
    <property type="entry name" value="DNA/RNA_pol_sf"/>
</dbReference>
<dbReference type="InterPro" id="IPR012337">
    <property type="entry name" value="RNaseH-like_sf"/>
</dbReference>
<dbReference type="InterPro" id="IPR041577">
    <property type="entry name" value="RT_RNaseH_2"/>
</dbReference>
<dbReference type="KEGG" id="vra:106753513"/>
<keyword evidence="3" id="KW-1185">Reference proteome</keyword>
<dbReference type="InterPro" id="IPR036397">
    <property type="entry name" value="RNaseH_sf"/>
</dbReference>
<dbReference type="GO" id="GO:0003676">
    <property type="term" value="F:nucleic acid binding"/>
    <property type="evidence" value="ECO:0007669"/>
    <property type="project" value="InterPro"/>
</dbReference>
<protein>
    <submittedName>
        <fullName evidence="4">Uncharacterized protein LOC106753513</fullName>
    </submittedName>
</protein>
<evidence type="ECO:0000259" key="1">
    <source>
        <dbReference type="PROSITE" id="PS50879"/>
    </source>
</evidence>
<dbReference type="InterPro" id="IPR002156">
    <property type="entry name" value="RNaseH_domain"/>
</dbReference>
<dbReference type="OrthoDB" id="101614at2759"/>
<evidence type="ECO:0000313" key="3">
    <source>
        <dbReference type="Proteomes" id="UP000087766"/>
    </source>
</evidence>
<name>A0A1S3TAM7_VIGRR</name>
<dbReference type="Gene3D" id="1.10.340.70">
    <property type="match status" value="1"/>
</dbReference>
<gene>
    <name evidence="4" type="primary">LOC106753513</name>
</gene>
<reference evidence="4" key="1">
    <citation type="submission" date="2025-08" db="UniProtKB">
        <authorList>
            <consortium name="RefSeq"/>
        </authorList>
    </citation>
    <scope>IDENTIFICATION</scope>
    <source>
        <tissue evidence="4">Leaf</tissue>
    </source>
</reference>
<feature type="domain" description="Integrase catalytic" evidence="2">
    <location>
        <begin position="442"/>
        <end position="611"/>
    </location>
</feature>
<evidence type="ECO:0000313" key="4">
    <source>
        <dbReference type="RefSeq" id="XP_014490819.1"/>
    </source>
</evidence>
<dbReference type="CDD" id="cd09279">
    <property type="entry name" value="RNase_HI_like"/>
    <property type="match status" value="1"/>
</dbReference>
<dbReference type="Pfam" id="PF13456">
    <property type="entry name" value="RVT_3"/>
    <property type="match status" value="1"/>
</dbReference>
<organism evidence="3 4">
    <name type="scientific">Vigna radiata var. radiata</name>
    <name type="common">Mung bean</name>
    <name type="synonym">Phaseolus aureus</name>
    <dbReference type="NCBI Taxonomy" id="3916"/>
    <lineage>
        <taxon>Eukaryota</taxon>
        <taxon>Viridiplantae</taxon>
        <taxon>Streptophyta</taxon>
        <taxon>Embryophyta</taxon>
        <taxon>Tracheophyta</taxon>
        <taxon>Spermatophyta</taxon>
        <taxon>Magnoliopsida</taxon>
        <taxon>eudicotyledons</taxon>
        <taxon>Gunneridae</taxon>
        <taxon>Pentapetalae</taxon>
        <taxon>rosids</taxon>
        <taxon>fabids</taxon>
        <taxon>Fabales</taxon>
        <taxon>Fabaceae</taxon>
        <taxon>Papilionoideae</taxon>
        <taxon>50 kb inversion clade</taxon>
        <taxon>NPAAA clade</taxon>
        <taxon>indigoferoid/millettioid clade</taxon>
        <taxon>Phaseoleae</taxon>
        <taxon>Vigna</taxon>
    </lineage>
</organism>
<dbReference type="PANTHER" id="PTHR48475:SF1">
    <property type="entry name" value="RNASE H TYPE-1 DOMAIN-CONTAINING PROTEIN"/>
    <property type="match status" value="1"/>
</dbReference>
<dbReference type="Proteomes" id="UP000087766">
    <property type="component" value="Unplaced"/>
</dbReference>
<dbReference type="PROSITE" id="PS50994">
    <property type="entry name" value="INTEGRASE"/>
    <property type="match status" value="1"/>
</dbReference>
<feature type="domain" description="RNase H type-1" evidence="1">
    <location>
        <begin position="161"/>
        <end position="290"/>
    </location>
</feature>
<accession>A0A1S3TAM7</accession>
<dbReference type="PROSITE" id="PS50879">
    <property type="entry name" value="RNASE_H_1"/>
    <property type="match status" value="1"/>
</dbReference>
<proteinExistence type="predicted"/>
<dbReference type="GO" id="GO:0015074">
    <property type="term" value="P:DNA integration"/>
    <property type="evidence" value="ECO:0007669"/>
    <property type="project" value="InterPro"/>
</dbReference>
<dbReference type="Pfam" id="PF00665">
    <property type="entry name" value="rve"/>
    <property type="match status" value="1"/>
</dbReference>